<reference evidence="7 8" key="1">
    <citation type="submission" date="2024-04" db="EMBL/GenBank/DDBJ databases">
        <title>Tritrichomonas musculus Genome.</title>
        <authorList>
            <person name="Alves-Ferreira E."/>
            <person name="Grigg M."/>
            <person name="Lorenzi H."/>
            <person name="Galac M."/>
        </authorList>
    </citation>
    <scope>NUCLEOTIDE SEQUENCE [LARGE SCALE GENOMIC DNA]</scope>
    <source>
        <strain evidence="7 8">EAF2021</strain>
    </source>
</reference>
<evidence type="ECO:0000256" key="1">
    <source>
        <dbReference type="ARBA" id="ARBA00010397"/>
    </source>
</evidence>
<evidence type="ECO:0000259" key="6">
    <source>
        <dbReference type="SMART" id="SM00653"/>
    </source>
</evidence>
<protein>
    <submittedName>
        <fullName evidence="7">Eukaryotic translation initiation factor 5A-1</fullName>
    </submittedName>
</protein>
<evidence type="ECO:0000256" key="4">
    <source>
        <dbReference type="ARBA" id="ARBA00022917"/>
    </source>
</evidence>
<dbReference type="Proteomes" id="UP001470230">
    <property type="component" value="Unassembled WGS sequence"/>
</dbReference>
<keyword evidence="5" id="KW-0342">GTP-binding</keyword>
<feature type="domain" description="Translation initiation factor IF2/IF5" evidence="6">
    <location>
        <begin position="18"/>
        <end position="134"/>
    </location>
</feature>
<sequence>MNSSSEMIPIKKGEDPRSYRYMMHRITTKSKGKSTVIPDIDVICHEIGRTPLCIKTWYTISMGVTTQLDSKNQNELQINGKHDAKALQDSLYEFIAAFVACPTCSNPETTMFVKKNSGKGDGSLLLQCRACGSSGPASVKTKAQQKMATWIVKHINEDLQSHQLKDDKKIETLDDFEVPGPDQF</sequence>
<dbReference type="SUPFAM" id="SSF100966">
    <property type="entry name" value="Translation initiation factor 2 beta, aIF2beta, N-terminal domain"/>
    <property type="match status" value="1"/>
</dbReference>
<evidence type="ECO:0000313" key="7">
    <source>
        <dbReference type="EMBL" id="KAK8894351.1"/>
    </source>
</evidence>
<comment type="similarity">
    <text evidence="1">Belongs to the eIF-2-beta/eIF-5 family.</text>
</comment>
<accession>A0ABR2KUB1</accession>
<dbReference type="Gene3D" id="2.20.25.350">
    <property type="match status" value="1"/>
</dbReference>
<evidence type="ECO:0000256" key="3">
    <source>
        <dbReference type="ARBA" id="ARBA00022741"/>
    </source>
</evidence>
<evidence type="ECO:0000256" key="5">
    <source>
        <dbReference type="ARBA" id="ARBA00023134"/>
    </source>
</evidence>
<dbReference type="InterPro" id="IPR002735">
    <property type="entry name" value="Transl_init_fac_IF2/IF5_dom"/>
</dbReference>
<dbReference type="InterPro" id="IPR045196">
    <property type="entry name" value="IF2/IF5"/>
</dbReference>
<dbReference type="SUPFAM" id="SSF75689">
    <property type="entry name" value="Zinc-binding domain of translation initiation factor 2 beta"/>
    <property type="match status" value="1"/>
</dbReference>
<keyword evidence="2 7" id="KW-0396">Initiation factor</keyword>
<dbReference type="PANTHER" id="PTHR23001:SF7">
    <property type="entry name" value="EUKARYOTIC TRANSLATION INITIATION FACTOR 5"/>
    <property type="match status" value="1"/>
</dbReference>
<dbReference type="EMBL" id="JAPFFF010000003">
    <property type="protein sequence ID" value="KAK8894351.1"/>
    <property type="molecule type" value="Genomic_DNA"/>
</dbReference>
<keyword evidence="8" id="KW-1185">Reference proteome</keyword>
<proteinExistence type="inferred from homology"/>
<gene>
    <name evidence="7" type="ORF">M9Y10_022786</name>
</gene>
<organism evidence="7 8">
    <name type="scientific">Tritrichomonas musculus</name>
    <dbReference type="NCBI Taxonomy" id="1915356"/>
    <lineage>
        <taxon>Eukaryota</taxon>
        <taxon>Metamonada</taxon>
        <taxon>Parabasalia</taxon>
        <taxon>Tritrichomonadida</taxon>
        <taxon>Tritrichomonadidae</taxon>
        <taxon>Tritrichomonas</taxon>
    </lineage>
</organism>
<dbReference type="InterPro" id="IPR016189">
    <property type="entry name" value="Transl_init_fac_IF2/IF5_N"/>
</dbReference>
<name>A0ABR2KUB1_9EUKA</name>
<dbReference type="Pfam" id="PF01873">
    <property type="entry name" value="eIF-5_eIF-2B"/>
    <property type="match status" value="1"/>
</dbReference>
<dbReference type="Gene3D" id="3.30.30.170">
    <property type="match status" value="1"/>
</dbReference>
<dbReference type="SMART" id="SM00653">
    <property type="entry name" value="eIF2B_5"/>
    <property type="match status" value="1"/>
</dbReference>
<dbReference type="InterPro" id="IPR016190">
    <property type="entry name" value="Transl_init_fac_IF2/IF5_Zn-bd"/>
</dbReference>
<evidence type="ECO:0000256" key="2">
    <source>
        <dbReference type="ARBA" id="ARBA00022540"/>
    </source>
</evidence>
<dbReference type="PANTHER" id="PTHR23001">
    <property type="entry name" value="EUKARYOTIC TRANSLATION INITIATION FACTOR"/>
    <property type="match status" value="1"/>
</dbReference>
<evidence type="ECO:0000313" key="8">
    <source>
        <dbReference type="Proteomes" id="UP001470230"/>
    </source>
</evidence>
<keyword evidence="4" id="KW-0648">Protein biosynthesis</keyword>
<comment type="caution">
    <text evidence="7">The sequence shown here is derived from an EMBL/GenBank/DDBJ whole genome shotgun (WGS) entry which is preliminary data.</text>
</comment>
<dbReference type="GO" id="GO:0003743">
    <property type="term" value="F:translation initiation factor activity"/>
    <property type="evidence" value="ECO:0007669"/>
    <property type="project" value="UniProtKB-KW"/>
</dbReference>
<keyword evidence="3" id="KW-0547">Nucleotide-binding</keyword>